<name>A0A1D1VB00_RAMVA</name>
<comment type="caution">
    <text evidence="1">The sequence shown here is derived from an EMBL/GenBank/DDBJ whole genome shotgun (WGS) entry which is preliminary data.</text>
</comment>
<protein>
    <submittedName>
        <fullName evidence="1">Uncharacterized protein</fullName>
    </submittedName>
</protein>
<keyword evidence="2" id="KW-1185">Reference proteome</keyword>
<gene>
    <name evidence="1" type="primary">RvY_09915</name>
    <name evidence="1" type="synonym">RvY_09915.2</name>
    <name evidence="1" type="ORF">RvY_09915-2</name>
</gene>
<dbReference type="Proteomes" id="UP000186922">
    <property type="component" value="Unassembled WGS sequence"/>
</dbReference>
<proteinExistence type="predicted"/>
<dbReference type="EMBL" id="BDGG01000005">
    <property type="protein sequence ID" value="GAU98824.1"/>
    <property type="molecule type" value="Genomic_DNA"/>
</dbReference>
<accession>A0A1D1VB00</accession>
<dbReference type="AlphaFoldDB" id="A0A1D1VB00"/>
<evidence type="ECO:0000313" key="2">
    <source>
        <dbReference type="Proteomes" id="UP000186922"/>
    </source>
</evidence>
<organism evidence="1 2">
    <name type="scientific">Ramazzottius varieornatus</name>
    <name type="common">Water bear</name>
    <name type="synonym">Tardigrade</name>
    <dbReference type="NCBI Taxonomy" id="947166"/>
    <lineage>
        <taxon>Eukaryota</taxon>
        <taxon>Metazoa</taxon>
        <taxon>Ecdysozoa</taxon>
        <taxon>Tardigrada</taxon>
        <taxon>Eutardigrada</taxon>
        <taxon>Parachela</taxon>
        <taxon>Hypsibioidea</taxon>
        <taxon>Ramazzottiidae</taxon>
        <taxon>Ramazzottius</taxon>
    </lineage>
</organism>
<reference evidence="1 2" key="1">
    <citation type="journal article" date="2016" name="Nat. Commun.">
        <title>Extremotolerant tardigrade genome and improved radiotolerance of human cultured cells by tardigrade-unique protein.</title>
        <authorList>
            <person name="Hashimoto T."/>
            <person name="Horikawa D.D."/>
            <person name="Saito Y."/>
            <person name="Kuwahara H."/>
            <person name="Kozuka-Hata H."/>
            <person name="Shin-I T."/>
            <person name="Minakuchi Y."/>
            <person name="Ohishi K."/>
            <person name="Motoyama A."/>
            <person name="Aizu T."/>
            <person name="Enomoto A."/>
            <person name="Kondo K."/>
            <person name="Tanaka S."/>
            <person name="Hara Y."/>
            <person name="Koshikawa S."/>
            <person name="Sagara H."/>
            <person name="Miura T."/>
            <person name="Yokobori S."/>
            <person name="Miyagawa K."/>
            <person name="Suzuki Y."/>
            <person name="Kubo T."/>
            <person name="Oyama M."/>
            <person name="Kohara Y."/>
            <person name="Fujiyama A."/>
            <person name="Arakawa K."/>
            <person name="Katayama T."/>
            <person name="Toyoda A."/>
            <person name="Kunieda T."/>
        </authorList>
    </citation>
    <scope>NUCLEOTIDE SEQUENCE [LARGE SCALE GENOMIC DNA]</scope>
    <source>
        <strain evidence="1 2">YOKOZUNA-1</strain>
    </source>
</reference>
<evidence type="ECO:0000313" key="1">
    <source>
        <dbReference type="EMBL" id="GAU98824.1"/>
    </source>
</evidence>
<sequence length="139" mass="15872">MKTTLLVYKSCIRYLKALLVLQSFPSLWKVPKFLLPPSHLATPCPPQMVPLLGTVPGVVALLQRPRVQCQIPMSLRAAAFLGSRSVIRHHCTMTQTILPNYQMTMHFCHDSLSFPYDHQRCRTEYDRPQLNGRQSGYCS</sequence>